<proteinExistence type="predicted"/>
<dbReference type="SUPFAM" id="SSF55729">
    <property type="entry name" value="Acyl-CoA N-acyltransferases (Nat)"/>
    <property type="match status" value="1"/>
</dbReference>
<dbReference type="Pfam" id="PF13302">
    <property type="entry name" value="Acetyltransf_3"/>
    <property type="match status" value="1"/>
</dbReference>
<dbReference type="EMBL" id="BMFU01000009">
    <property type="protein sequence ID" value="GGH66633.1"/>
    <property type="molecule type" value="Genomic_DNA"/>
</dbReference>
<dbReference type="PANTHER" id="PTHR43415">
    <property type="entry name" value="SPERMIDINE N(1)-ACETYLTRANSFERASE"/>
    <property type="match status" value="1"/>
</dbReference>
<organism evidence="2 3">
    <name type="scientific">Paenibacillus silvae</name>
    <dbReference type="NCBI Taxonomy" id="1325358"/>
    <lineage>
        <taxon>Bacteria</taxon>
        <taxon>Bacillati</taxon>
        <taxon>Bacillota</taxon>
        <taxon>Bacilli</taxon>
        <taxon>Bacillales</taxon>
        <taxon>Paenibacillaceae</taxon>
        <taxon>Paenibacillus</taxon>
    </lineage>
</organism>
<protein>
    <submittedName>
        <fullName evidence="2">Aminoglycoside N(6')-acetyltransferase</fullName>
    </submittedName>
</protein>
<evidence type="ECO:0000313" key="3">
    <source>
        <dbReference type="Proteomes" id="UP000652153"/>
    </source>
</evidence>
<comment type="caution">
    <text evidence="2">The sequence shown here is derived from an EMBL/GenBank/DDBJ whole genome shotgun (WGS) entry which is preliminary data.</text>
</comment>
<reference evidence="3" key="1">
    <citation type="journal article" date="2019" name="Int. J. Syst. Evol. Microbiol.">
        <title>The Global Catalogue of Microorganisms (GCM) 10K type strain sequencing project: providing services to taxonomists for standard genome sequencing and annotation.</title>
        <authorList>
            <consortium name="The Broad Institute Genomics Platform"/>
            <consortium name="The Broad Institute Genome Sequencing Center for Infectious Disease"/>
            <person name="Wu L."/>
            <person name="Ma J."/>
        </authorList>
    </citation>
    <scope>NUCLEOTIDE SEQUENCE [LARGE SCALE GENOMIC DNA]</scope>
    <source>
        <strain evidence="3">CGMCC 1.12770</strain>
    </source>
</reference>
<dbReference type="Proteomes" id="UP000652153">
    <property type="component" value="Unassembled WGS sequence"/>
</dbReference>
<feature type="domain" description="N-acetyltransferase" evidence="1">
    <location>
        <begin position="19"/>
        <end position="182"/>
    </location>
</feature>
<sequence length="195" mass="22690">MSQPTPTNRTARLMQTERIYLRPFELTDVDAYYPSLFDTEMRRLTGTQGSFTRAQVERYVESAAQDDSRLMLLIALQATHEVIGEVVLMDIHNKNRSAHIRIAIDQPEQQGKGYGSEAMLLMLDYGFGIANLHRIELEVFAFNERAIRTYEKLGFQREGVKRDALYYNHEYHDAILMSMLEDEFRQRHLKANALL</sequence>
<gene>
    <name evidence="2" type="ORF">GCM10008014_47240</name>
</gene>
<evidence type="ECO:0000259" key="1">
    <source>
        <dbReference type="PROSITE" id="PS51186"/>
    </source>
</evidence>
<dbReference type="RefSeq" id="WP_188594113.1">
    <property type="nucleotide sequence ID" value="NZ_BMFU01000009.1"/>
</dbReference>
<dbReference type="PANTHER" id="PTHR43415:SF3">
    <property type="entry name" value="GNAT-FAMILY ACETYLTRANSFERASE"/>
    <property type="match status" value="1"/>
</dbReference>
<accession>A0ABQ1ZIN7</accession>
<dbReference type="PROSITE" id="PS51186">
    <property type="entry name" value="GNAT"/>
    <property type="match status" value="1"/>
</dbReference>
<evidence type="ECO:0000313" key="2">
    <source>
        <dbReference type="EMBL" id="GGH66633.1"/>
    </source>
</evidence>
<dbReference type="CDD" id="cd04301">
    <property type="entry name" value="NAT_SF"/>
    <property type="match status" value="1"/>
</dbReference>
<dbReference type="InterPro" id="IPR016181">
    <property type="entry name" value="Acyl_CoA_acyltransferase"/>
</dbReference>
<keyword evidence="3" id="KW-1185">Reference proteome</keyword>
<dbReference type="Gene3D" id="3.40.630.30">
    <property type="match status" value="1"/>
</dbReference>
<dbReference type="InterPro" id="IPR000182">
    <property type="entry name" value="GNAT_dom"/>
</dbReference>
<name>A0ABQ1ZIN7_9BACL</name>